<name>A0A1G2E082_9BACT</name>
<accession>A0A1G2E082</accession>
<keyword evidence="7 8" id="KW-0472">Membrane</keyword>
<feature type="transmembrane region" description="Helical" evidence="8">
    <location>
        <begin position="113"/>
        <end position="135"/>
    </location>
</feature>
<feature type="transmembrane region" description="Helical" evidence="8">
    <location>
        <begin position="5"/>
        <end position="27"/>
    </location>
</feature>
<keyword evidence="3" id="KW-1003">Cell membrane</keyword>
<gene>
    <name evidence="9" type="ORF">A2175_01985</name>
</gene>
<evidence type="ECO:0000256" key="6">
    <source>
        <dbReference type="ARBA" id="ARBA00022989"/>
    </source>
</evidence>
<organism evidence="9 10">
    <name type="scientific">Candidatus Nealsonbacteria bacterium RBG_13_42_11</name>
    <dbReference type="NCBI Taxonomy" id="1801663"/>
    <lineage>
        <taxon>Bacteria</taxon>
        <taxon>Candidatus Nealsoniibacteriota</taxon>
    </lineage>
</organism>
<feature type="transmembrane region" description="Helical" evidence="8">
    <location>
        <begin position="82"/>
        <end position="101"/>
    </location>
</feature>
<feature type="transmembrane region" description="Helical" evidence="8">
    <location>
        <begin position="318"/>
        <end position="338"/>
    </location>
</feature>
<keyword evidence="5 8" id="KW-0812">Transmembrane</keyword>
<comment type="subcellular location">
    <subcellularLocation>
        <location evidence="1">Cell inner membrane</location>
        <topology evidence="1">Multi-pass membrane protein</topology>
    </subcellularLocation>
</comment>
<evidence type="ECO:0000256" key="7">
    <source>
        <dbReference type="ARBA" id="ARBA00023136"/>
    </source>
</evidence>
<evidence type="ECO:0000256" key="2">
    <source>
        <dbReference type="ARBA" id="ARBA00022448"/>
    </source>
</evidence>
<dbReference type="Gene3D" id="1.20.1740.10">
    <property type="entry name" value="Amino acid/polyamine transporter I"/>
    <property type="match status" value="1"/>
</dbReference>
<comment type="caution">
    <text evidence="9">The sequence shown here is derived from an EMBL/GenBank/DDBJ whole genome shotgun (WGS) entry which is preliminary data.</text>
</comment>
<keyword evidence="2" id="KW-0813">Transport</keyword>
<dbReference type="GO" id="GO:0005886">
    <property type="term" value="C:plasma membrane"/>
    <property type="evidence" value="ECO:0007669"/>
    <property type="project" value="UniProtKB-SubCell"/>
</dbReference>
<feature type="transmembrane region" description="Helical" evidence="8">
    <location>
        <begin position="39"/>
        <end position="61"/>
    </location>
</feature>
<feature type="transmembrane region" description="Helical" evidence="8">
    <location>
        <begin position="294"/>
        <end position="312"/>
    </location>
</feature>
<evidence type="ECO:0000313" key="10">
    <source>
        <dbReference type="Proteomes" id="UP000176755"/>
    </source>
</evidence>
<dbReference type="Pfam" id="PF03222">
    <property type="entry name" value="Trp_Tyr_perm"/>
    <property type="match status" value="1"/>
</dbReference>
<proteinExistence type="predicted"/>
<dbReference type="Proteomes" id="UP000176755">
    <property type="component" value="Unassembled WGS sequence"/>
</dbReference>
<feature type="transmembrane region" description="Helical" evidence="8">
    <location>
        <begin position="147"/>
        <end position="166"/>
    </location>
</feature>
<feature type="transmembrane region" description="Helical" evidence="8">
    <location>
        <begin position="215"/>
        <end position="238"/>
    </location>
</feature>
<reference evidence="9 10" key="1">
    <citation type="journal article" date="2016" name="Nat. Commun.">
        <title>Thousands of microbial genomes shed light on interconnected biogeochemical processes in an aquifer system.</title>
        <authorList>
            <person name="Anantharaman K."/>
            <person name="Brown C.T."/>
            <person name="Hug L.A."/>
            <person name="Sharon I."/>
            <person name="Castelle C.J."/>
            <person name="Probst A.J."/>
            <person name="Thomas B.C."/>
            <person name="Singh A."/>
            <person name="Wilkins M.J."/>
            <person name="Karaoz U."/>
            <person name="Brodie E.L."/>
            <person name="Williams K.H."/>
            <person name="Hubbard S.S."/>
            <person name="Banfield J.F."/>
        </authorList>
    </citation>
    <scope>NUCLEOTIDE SEQUENCE [LARGE SCALE GENOMIC DNA]</scope>
</reference>
<dbReference type="PANTHER" id="PTHR32195:SF26">
    <property type="entry name" value="TRYPTOPHAN OR TYROSINE TRANSPORTER PROTEIN"/>
    <property type="match status" value="1"/>
</dbReference>
<evidence type="ECO:0000256" key="8">
    <source>
        <dbReference type="SAM" id="Phobius"/>
    </source>
</evidence>
<dbReference type="GO" id="GO:0003333">
    <property type="term" value="P:amino acid transmembrane transport"/>
    <property type="evidence" value="ECO:0007669"/>
    <property type="project" value="InterPro"/>
</dbReference>
<evidence type="ECO:0008006" key="11">
    <source>
        <dbReference type="Google" id="ProtNLM"/>
    </source>
</evidence>
<dbReference type="InterPro" id="IPR018227">
    <property type="entry name" value="Amino_acid_transport_2"/>
</dbReference>
<feature type="transmembrane region" description="Helical" evidence="8">
    <location>
        <begin position="258"/>
        <end position="282"/>
    </location>
</feature>
<evidence type="ECO:0000256" key="4">
    <source>
        <dbReference type="ARBA" id="ARBA00022519"/>
    </source>
</evidence>
<evidence type="ECO:0000313" key="9">
    <source>
        <dbReference type="EMBL" id="OGZ19072.1"/>
    </source>
</evidence>
<evidence type="ECO:0000256" key="3">
    <source>
        <dbReference type="ARBA" id="ARBA00022475"/>
    </source>
</evidence>
<feature type="transmembrane region" description="Helical" evidence="8">
    <location>
        <begin position="178"/>
        <end position="195"/>
    </location>
</feature>
<keyword evidence="4" id="KW-0997">Cell inner membrane</keyword>
<dbReference type="EMBL" id="MHLY01000001">
    <property type="protein sequence ID" value="OGZ19072.1"/>
    <property type="molecule type" value="Genomic_DNA"/>
</dbReference>
<dbReference type="STRING" id="1801663.A2175_01985"/>
<keyword evidence="6 8" id="KW-1133">Transmembrane helix</keyword>
<protein>
    <recommendedName>
        <fullName evidence="11">Amino acid transporter transmembrane domain-containing protein</fullName>
    </recommendedName>
</protein>
<sequence length="345" mass="38595">MLKKFIYPIATLTGTIIGVGIFSLPYITSQVGIWTMTAYFLILGFFVLLIHYFYADVALATPDFLRLPGYAKIHLGNWAKNLASLTLVLGSIGSLLAYLIVGGEFLRGLLSDFFGGNVFFYTIFYFILGTIAILIGVKAVTRIEFWGLTLFLIALFFLFFKGFHLVRLENLFTSSPDLKNIFLPFGPIIFSLWGATMIPEIEEIMIDNKKNLKKVVLISILISAVIYAIFTIFVLGISGGQTSESALTGLVGFLGKEVLMFGFLFGFLATFTSFIAVGLNLKNTFHYDFKMHKILCWFLVCFIPLFLFLLGLQSFITVISLVGGVLLIIEVILILLMYQKIKVKN</sequence>
<evidence type="ECO:0000256" key="5">
    <source>
        <dbReference type="ARBA" id="ARBA00022692"/>
    </source>
</evidence>
<dbReference type="AlphaFoldDB" id="A0A1G2E082"/>
<dbReference type="PANTHER" id="PTHR32195">
    <property type="entry name" value="OS07G0662800 PROTEIN"/>
    <property type="match status" value="1"/>
</dbReference>
<evidence type="ECO:0000256" key="1">
    <source>
        <dbReference type="ARBA" id="ARBA00004429"/>
    </source>
</evidence>